<dbReference type="PANTHER" id="PTHR30462:SF2">
    <property type="entry name" value="INTERMEMBRANE TRANSPORT PROTEIN PQIB"/>
    <property type="match status" value="1"/>
</dbReference>
<evidence type="ECO:0000256" key="4">
    <source>
        <dbReference type="ARBA" id="ARBA00022692"/>
    </source>
</evidence>
<gene>
    <name evidence="9" type="ORF">SAMN02910344_01961</name>
</gene>
<evidence type="ECO:0000256" key="1">
    <source>
        <dbReference type="ARBA" id="ARBA00004533"/>
    </source>
</evidence>
<sequence length="544" mass="60379">MSKSILVRKEKFYSFIWIIPIVAVCIAISLVYTSHFNKGPKITLILNSADGIEAGKTAIKTKSVEIGKIVSINLTDDLKYVKAIAQMNNNVDHLLNNESKFWIEKPRVDKKGVSGLSTILSGYYIEMLPSKVGKKESQFVVLDEPPADLDSSNGLHLSLISTSNKKITAGDVIRYKGMEAGSVITADYDFQSNYLVYNVVIKPPFDKIVTNNSRFWISSGISATMGAEGFHINTDSLESIISGGISFDTPDIDGYSSVHAGTGHKFNLYDSFDDISNKYEESKTIDFVILLNKPPKGLVYGSPVYYSGVQVGIVKEVPYFKQGFELFYDELGKSAIKISIQMERFEHNHNRTVEELRTDIINLIKKKNLTASVETLNLLTQRNMISLYEETGTGPGVNYFDGYVVIPSKEIDFSGLQHDVATFAHNLSKLRINELVDNVNSLIKSSTQTADNLAAISNNINTIVDKLQKDDISGELLETLNKLQSTLDSYGSDSALYGELQKSLKNLNDTISSLKPVMRKVDEKSNSLVFSYEKNDPQPKSGKK</sequence>
<keyword evidence="2" id="KW-1003">Cell membrane</keyword>
<evidence type="ECO:0000259" key="8">
    <source>
        <dbReference type="Pfam" id="PF02470"/>
    </source>
</evidence>
<keyword evidence="3" id="KW-0997">Cell inner membrane</keyword>
<dbReference type="InterPro" id="IPR051800">
    <property type="entry name" value="PqiA-PqiB_transport"/>
</dbReference>
<protein>
    <submittedName>
        <fullName evidence="9">Paraquat-inducible protein B</fullName>
    </submittedName>
</protein>
<dbReference type="PANTHER" id="PTHR30462">
    <property type="entry name" value="INTERMEMBRANE TRANSPORT PROTEIN PQIB-RELATED"/>
    <property type="match status" value="1"/>
</dbReference>
<dbReference type="RefSeq" id="WP_093143260.1">
    <property type="nucleotide sequence ID" value="NZ_FOXF01000048.1"/>
</dbReference>
<dbReference type="Pfam" id="PF02470">
    <property type="entry name" value="MlaD"/>
    <property type="match status" value="1"/>
</dbReference>
<proteinExistence type="predicted"/>
<reference evidence="9 10" key="1">
    <citation type="submission" date="2016-10" db="EMBL/GenBank/DDBJ databases">
        <authorList>
            <person name="Varghese N."/>
            <person name="Submissions S."/>
        </authorList>
    </citation>
    <scope>NUCLEOTIDE SEQUENCE [LARGE SCALE GENOMIC DNA]</scope>
    <source>
        <strain evidence="9 10">DSM 1361</strain>
    </source>
</reference>
<feature type="transmembrane region" description="Helical" evidence="7">
    <location>
        <begin position="12"/>
        <end position="32"/>
    </location>
</feature>
<evidence type="ECO:0000256" key="7">
    <source>
        <dbReference type="SAM" id="Phobius"/>
    </source>
</evidence>
<dbReference type="EMBL" id="FOXF01000048">
    <property type="protein sequence ID" value="SFP64722.1"/>
    <property type="molecule type" value="Genomic_DNA"/>
</dbReference>
<keyword evidence="4 7" id="KW-0812">Transmembrane</keyword>
<organism evidence="9 10">
    <name type="scientific">Ruminobacter amylophilus</name>
    <dbReference type="NCBI Taxonomy" id="867"/>
    <lineage>
        <taxon>Bacteria</taxon>
        <taxon>Pseudomonadati</taxon>
        <taxon>Pseudomonadota</taxon>
        <taxon>Gammaproteobacteria</taxon>
        <taxon>Aeromonadales</taxon>
        <taxon>Succinivibrionaceae</taxon>
        <taxon>Ruminobacter</taxon>
    </lineage>
</organism>
<keyword evidence="5 7" id="KW-1133">Transmembrane helix</keyword>
<comment type="subcellular location">
    <subcellularLocation>
        <location evidence="1">Cell inner membrane</location>
    </subcellularLocation>
</comment>
<dbReference type="InterPro" id="IPR003399">
    <property type="entry name" value="Mce/MlaD"/>
</dbReference>
<evidence type="ECO:0000313" key="9">
    <source>
        <dbReference type="EMBL" id="SFP64722.1"/>
    </source>
</evidence>
<dbReference type="AlphaFoldDB" id="A0A662ZJC5"/>
<keyword evidence="6 7" id="KW-0472">Membrane</keyword>
<evidence type="ECO:0000256" key="5">
    <source>
        <dbReference type="ARBA" id="ARBA00022989"/>
    </source>
</evidence>
<evidence type="ECO:0000256" key="3">
    <source>
        <dbReference type="ARBA" id="ARBA00022519"/>
    </source>
</evidence>
<evidence type="ECO:0000313" key="10">
    <source>
        <dbReference type="Proteomes" id="UP000243745"/>
    </source>
</evidence>
<keyword evidence="10" id="KW-1185">Reference proteome</keyword>
<accession>A0A662ZJC5</accession>
<dbReference type="Proteomes" id="UP000243745">
    <property type="component" value="Unassembled WGS sequence"/>
</dbReference>
<evidence type="ECO:0000256" key="6">
    <source>
        <dbReference type="ARBA" id="ARBA00023136"/>
    </source>
</evidence>
<evidence type="ECO:0000256" key="2">
    <source>
        <dbReference type="ARBA" id="ARBA00022475"/>
    </source>
</evidence>
<name>A0A662ZJC5_9GAMM</name>
<dbReference type="GO" id="GO:0005886">
    <property type="term" value="C:plasma membrane"/>
    <property type="evidence" value="ECO:0007669"/>
    <property type="project" value="UniProtKB-SubCell"/>
</dbReference>
<feature type="domain" description="Mce/MlaD" evidence="8">
    <location>
        <begin position="39"/>
        <end position="129"/>
    </location>
</feature>